<dbReference type="SUPFAM" id="SSF50129">
    <property type="entry name" value="GroES-like"/>
    <property type="match status" value="1"/>
</dbReference>
<dbReference type="SMART" id="SM00829">
    <property type="entry name" value="PKS_ER"/>
    <property type="match status" value="1"/>
</dbReference>
<dbReference type="InterPro" id="IPR013154">
    <property type="entry name" value="ADH-like_N"/>
</dbReference>
<keyword evidence="2" id="KW-0560">Oxidoreductase</keyword>
<dbReference type="PANTHER" id="PTHR48106">
    <property type="entry name" value="QUINONE OXIDOREDUCTASE PIG3-RELATED"/>
    <property type="match status" value="1"/>
</dbReference>
<dbReference type="Pfam" id="PF00107">
    <property type="entry name" value="ADH_zinc_N"/>
    <property type="match status" value="1"/>
</dbReference>
<reference evidence="4" key="1">
    <citation type="submission" date="2020-08" db="EMBL/GenBank/DDBJ databases">
        <title>Ramlibacter sp. GTP1 16S ribosomal RNA gene genome sequencing and assembly.</title>
        <authorList>
            <person name="Kang M."/>
        </authorList>
    </citation>
    <scope>NUCLEOTIDE SEQUENCE</scope>
    <source>
        <strain evidence="4">GTP1</strain>
    </source>
</reference>
<proteinExistence type="predicted"/>
<dbReference type="InterPro" id="IPR020843">
    <property type="entry name" value="ER"/>
</dbReference>
<protein>
    <submittedName>
        <fullName evidence="4">Zinc-binding dehydrogenase</fullName>
    </submittedName>
</protein>
<dbReference type="InterPro" id="IPR036291">
    <property type="entry name" value="NAD(P)-bd_dom_sf"/>
</dbReference>
<dbReference type="GO" id="GO:0070402">
    <property type="term" value="F:NADPH binding"/>
    <property type="evidence" value="ECO:0007669"/>
    <property type="project" value="TreeGrafter"/>
</dbReference>
<organism evidence="4 5">
    <name type="scientific">Ramlibacter albus</name>
    <dbReference type="NCBI Taxonomy" id="2079448"/>
    <lineage>
        <taxon>Bacteria</taxon>
        <taxon>Pseudomonadati</taxon>
        <taxon>Pseudomonadota</taxon>
        <taxon>Betaproteobacteria</taxon>
        <taxon>Burkholderiales</taxon>
        <taxon>Comamonadaceae</taxon>
        <taxon>Ramlibacter</taxon>
    </lineage>
</organism>
<dbReference type="Gene3D" id="3.90.180.10">
    <property type="entry name" value="Medium-chain alcohol dehydrogenases, catalytic domain"/>
    <property type="match status" value="1"/>
</dbReference>
<dbReference type="SUPFAM" id="SSF51735">
    <property type="entry name" value="NAD(P)-binding Rossmann-fold domains"/>
    <property type="match status" value="1"/>
</dbReference>
<dbReference type="EMBL" id="JACORU010000010">
    <property type="protein sequence ID" value="MBC5767429.1"/>
    <property type="molecule type" value="Genomic_DNA"/>
</dbReference>
<keyword evidence="5" id="KW-1185">Reference proteome</keyword>
<evidence type="ECO:0000256" key="2">
    <source>
        <dbReference type="ARBA" id="ARBA00023002"/>
    </source>
</evidence>
<dbReference type="RefSeq" id="WP_187083914.1">
    <property type="nucleotide sequence ID" value="NZ_JACORU010000010.1"/>
</dbReference>
<dbReference type="PANTHER" id="PTHR48106:SF18">
    <property type="entry name" value="QUINONE OXIDOREDUCTASE PIG3"/>
    <property type="match status" value="1"/>
</dbReference>
<evidence type="ECO:0000313" key="5">
    <source>
        <dbReference type="Proteomes" id="UP000596827"/>
    </source>
</evidence>
<dbReference type="InterPro" id="IPR013149">
    <property type="entry name" value="ADH-like_C"/>
</dbReference>
<dbReference type="GO" id="GO:0016651">
    <property type="term" value="F:oxidoreductase activity, acting on NAD(P)H"/>
    <property type="evidence" value="ECO:0007669"/>
    <property type="project" value="TreeGrafter"/>
</dbReference>
<dbReference type="InterPro" id="IPR011032">
    <property type="entry name" value="GroES-like_sf"/>
</dbReference>
<accession>A0A923MDS2</accession>
<dbReference type="Proteomes" id="UP000596827">
    <property type="component" value="Unassembled WGS sequence"/>
</dbReference>
<dbReference type="AlphaFoldDB" id="A0A923MDS2"/>
<comment type="caution">
    <text evidence="4">The sequence shown here is derived from an EMBL/GenBank/DDBJ whole genome shotgun (WGS) entry which is preliminary data.</text>
</comment>
<feature type="domain" description="Enoyl reductase (ER)" evidence="3">
    <location>
        <begin position="10"/>
        <end position="339"/>
    </location>
</feature>
<name>A0A923MDS2_9BURK</name>
<evidence type="ECO:0000259" key="3">
    <source>
        <dbReference type="SMART" id="SM00829"/>
    </source>
</evidence>
<dbReference type="Pfam" id="PF08240">
    <property type="entry name" value="ADH_N"/>
    <property type="match status" value="1"/>
</dbReference>
<gene>
    <name evidence="4" type="ORF">H8R02_23385</name>
</gene>
<sequence>MKAALFREFGPASVLQYQDVATPKPQPGNILIQVLASGINRLEVFLRNGDILRDLALPHILGSDASGVVAELGEGVTGFSVGERVIPMPGYPLDARDDRFAPLSAAPTYAIGGILRWGTYAEYVEVPARWVVKDPTNMDPSEVATLPMVLVTGVRAVRTVGQVKAGNHVLIQAGAAGTSSFSIQLAKSLGAHVATTVDSDEKAELVKRLGADLVIDVRKQDFVKSTLEWTEGRGVDVAIDNLGGRILQGSMDATRVGGTIVTMGFVTGNEATFRVREFFFSHKTLRGTLMGDLDEFKWGLEQVAKGHIQPVLHREFAMSEAAEAHELVGSNAALGNVVLVNA</sequence>
<keyword evidence="1" id="KW-0521">NADP</keyword>
<evidence type="ECO:0000256" key="1">
    <source>
        <dbReference type="ARBA" id="ARBA00022857"/>
    </source>
</evidence>
<evidence type="ECO:0000313" key="4">
    <source>
        <dbReference type="EMBL" id="MBC5767429.1"/>
    </source>
</evidence>